<dbReference type="Proteomes" id="UP001210925">
    <property type="component" value="Unassembled WGS sequence"/>
</dbReference>
<dbReference type="InterPro" id="IPR036322">
    <property type="entry name" value="WD40_repeat_dom_sf"/>
</dbReference>
<evidence type="ECO:0000256" key="1">
    <source>
        <dbReference type="SAM" id="MobiDB-lite"/>
    </source>
</evidence>
<name>A0AAD5UH81_9FUNG</name>
<evidence type="ECO:0000313" key="2">
    <source>
        <dbReference type="EMBL" id="KAJ3258015.1"/>
    </source>
</evidence>
<accession>A0AAD5UH81</accession>
<keyword evidence="3" id="KW-1185">Reference proteome</keyword>
<reference evidence="2" key="1">
    <citation type="submission" date="2020-05" db="EMBL/GenBank/DDBJ databases">
        <title>Phylogenomic resolution of chytrid fungi.</title>
        <authorList>
            <person name="Stajich J.E."/>
            <person name="Amses K."/>
            <person name="Simmons R."/>
            <person name="Seto K."/>
            <person name="Myers J."/>
            <person name="Bonds A."/>
            <person name="Quandt C.A."/>
            <person name="Barry K."/>
            <person name="Liu P."/>
            <person name="Grigoriev I."/>
            <person name="Longcore J.E."/>
            <person name="James T.Y."/>
        </authorList>
    </citation>
    <scope>NUCLEOTIDE SEQUENCE</scope>
    <source>
        <strain evidence="2">PLAUS21</strain>
    </source>
</reference>
<feature type="region of interest" description="Disordered" evidence="1">
    <location>
        <begin position="40"/>
        <end position="82"/>
    </location>
</feature>
<organism evidence="2 3">
    <name type="scientific">Boothiomyces macroporosus</name>
    <dbReference type="NCBI Taxonomy" id="261099"/>
    <lineage>
        <taxon>Eukaryota</taxon>
        <taxon>Fungi</taxon>
        <taxon>Fungi incertae sedis</taxon>
        <taxon>Chytridiomycota</taxon>
        <taxon>Chytridiomycota incertae sedis</taxon>
        <taxon>Chytridiomycetes</taxon>
        <taxon>Rhizophydiales</taxon>
        <taxon>Terramycetaceae</taxon>
        <taxon>Boothiomyces</taxon>
    </lineage>
</organism>
<gene>
    <name evidence="2" type="primary">WRAP53</name>
    <name evidence="2" type="ORF">HK103_004149</name>
</gene>
<sequence length="345" mass="39814">MNNFYSQILFSPCRTELLGVTEYNELILYDMNSLQDGSVESSTVENARVESSSVENANSISRNSNSEDLNHTDSLEPNSGKYNRIELGKETKKYRIGIEHEKATKYPDQIYSLDFYPFYNYSEQHKCFIISVKDHPPVLYDSTKFYQRQVYKTMKLGEHQTPLTVKFNYSDIYCGFKNYVSVFDINGTEKEEIKVQGLISCMDFGSLNLFGSFNGLITMYQDGYTNFIKEENGITQIKQKDYLIIYSMRNGGIAIYDTRNMSGKLVERKARNQRLYFDLDQKIVFGDLDGNIKEMDFNGNILNTVRVDGTVSSVQYGNDAIAYSVGTREFIFDQKQNSFIDIIKY</sequence>
<dbReference type="InterPro" id="IPR051150">
    <property type="entry name" value="SWT21/TCAB1_mRNA_Telomere"/>
</dbReference>
<feature type="compositionally biased region" description="Polar residues" evidence="1">
    <location>
        <begin position="40"/>
        <end position="67"/>
    </location>
</feature>
<proteinExistence type="predicted"/>
<evidence type="ECO:0000313" key="3">
    <source>
        <dbReference type="Proteomes" id="UP001210925"/>
    </source>
</evidence>
<dbReference type="PANTHER" id="PTHR13211:SF0">
    <property type="entry name" value="TELOMERASE CAJAL BODY PROTEIN 1"/>
    <property type="match status" value="1"/>
</dbReference>
<dbReference type="AlphaFoldDB" id="A0AAD5UH81"/>
<protein>
    <submittedName>
        <fullName evidence="2">Telomerase Cajal body protein 1</fullName>
    </submittedName>
</protein>
<dbReference type="SUPFAM" id="SSF50978">
    <property type="entry name" value="WD40 repeat-like"/>
    <property type="match status" value="1"/>
</dbReference>
<dbReference type="EMBL" id="JADGKB010000032">
    <property type="protein sequence ID" value="KAJ3258015.1"/>
    <property type="molecule type" value="Genomic_DNA"/>
</dbReference>
<dbReference type="PANTHER" id="PTHR13211">
    <property type="entry name" value="TELOMERASE CAJAL BODY PROTEIN 1"/>
    <property type="match status" value="1"/>
</dbReference>
<comment type="caution">
    <text evidence="2">The sequence shown here is derived from an EMBL/GenBank/DDBJ whole genome shotgun (WGS) entry which is preliminary data.</text>
</comment>